<dbReference type="EMBL" id="QNBE01000056">
    <property type="protein sequence ID" value="RKX70000.1"/>
    <property type="molecule type" value="Genomic_DNA"/>
</dbReference>
<protein>
    <recommendedName>
        <fullName evidence="4">Type-4 uracil-DNA glycosylase</fullName>
        <ecNumber evidence="3">3.2.2.27</ecNumber>
    </recommendedName>
</protein>
<accession>A0A660SJ69</accession>
<evidence type="ECO:0000256" key="3">
    <source>
        <dbReference type="ARBA" id="ARBA00012030"/>
    </source>
</evidence>
<evidence type="ECO:0000256" key="7">
    <source>
        <dbReference type="ARBA" id="ARBA00022763"/>
    </source>
</evidence>
<dbReference type="SUPFAM" id="SSF52141">
    <property type="entry name" value="Uracil-DNA glycosylase-like"/>
    <property type="match status" value="1"/>
</dbReference>
<dbReference type="InterPro" id="IPR051536">
    <property type="entry name" value="UDG_Type-4/5"/>
</dbReference>
<evidence type="ECO:0000256" key="9">
    <source>
        <dbReference type="ARBA" id="ARBA00023004"/>
    </source>
</evidence>
<dbReference type="SMART" id="SM00986">
    <property type="entry name" value="UDG"/>
    <property type="match status" value="1"/>
</dbReference>
<sequence length="202" mass="22946">MVRHFLRQKLKDGEDTVYLSGDPLHILEIKLHGCRRCRLVTSRRRLVFGEGNPSADLILIGEAPGKEEDKEGRPFIGRAGRLLREMLTQIGLSESDLYITNVVKCHPPYDRDPKKDEISACLPYLKQQIRIIQPRLILTLGRIAASALMGKEISITKIHGKLFAYEGIRLIPTFHPAFLIRNPNFRPRAVKDLALAKELIYG</sequence>
<dbReference type="InterPro" id="IPR005273">
    <property type="entry name" value="Ura-DNA_glyco_family4"/>
</dbReference>
<reference evidence="13 14" key="1">
    <citation type="submission" date="2018-06" db="EMBL/GenBank/DDBJ databases">
        <title>Extensive metabolic versatility and redundancy in microbially diverse, dynamic hydrothermal sediments.</title>
        <authorList>
            <person name="Dombrowski N."/>
            <person name="Teske A."/>
            <person name="Baker B.J."/>
        </authorList>
    </citation>
    <scope>NUCLEOTIDE SEQUENCE [LARGE SCALE GENOMIC DNA]</scope>
    <source>
        <strain evidence="13">B36_G15</strain>
    </source>
</reference>
<dbReference type="GO" id="GO:0006281">
    <property type="term" value="P:DNA repair"/>
    <property type="evidence" value="ECO:0007669"/>
    <property type="project" value="UniProtKB-KW"/>
</dbReference>
<dbReference type="GO" id="GO:0046872">
    <property type="term" value="F:metal ion binding"/>
    <property type="evidence" value="ECO:0007669"/>
    <property type="project" value="UniProtKB-KW"/>
</dbReference>
<keyword evidence="6" id="KW-0479">Metal-binding</keyword>
<evidence type="ECO:0000256" key="8">
    <source>
        <dbReference type="ARBA" id="ARBA00022801"/>
    </source>
</evidence>
<keyword evidence="8" id="KW-0378">Hydrolase</keyword>
<dbReference type="Gene3D" id="3.40.470.10">
    <property type="entry name" value="Uracil-DNA glycosylase-like domain"/>
    <property type="match status" value="1"/>
</dbReference>
<evidence type="ECO:0000256" key="6">
    <source>
        <dbReference type="ARBA" id="ARBA00022723"/>
    </source>
</evidence>
<dbReference type="GO" id="GO:0051539">
    <property type="term" value="F:4 iron, 4 sulfur cluster binding"/>
    <property type="evidence" value="ECO:0007669"/>
    <property type="project" value="UniProtKB-KW"/>
</dbReference>
<evidence type="ECO:0000256" key="2">
    <source>
        <dbReference type="ARBA" id="ARBA00006521"/>
    </source>
</evidence>
<dbReference type="InterPro" id="IPR005122">
    <property type="entry name" value="Uracil-DNA_glycosylase-like"/>
</dbReference>
<keyword evidence="5" id="KW-0004">4Fe-4S</keyword>
<name>A0A660SJ69_UNCW3</name>
<dbReference type="CDD" id="cd10030">
    <property type="entry name" value="UDG-F4_TTUDGA_SPO1dp_like"/>
    <property type="match status" value="1"/>
</dbReference>
<evidence type="ECO:0000256" key="10">
    <source>
        <dbReference type="ARBA" id="ARBA00023014"/>
    </source>
</evidence>
<keyword evidence="11" id="KW-0234">DNA repair</keyword>
<evidence type="ECO:0000256" key="1">
    <source>
        <dbReference type="ARBA" id="ARBA00001400"/>
    </source>
</evidence>
<comment type="caution">
    <text evidence="13">The sequence shown here is derived from an EMBL/GenBank/DDBJ whole genome shotgun (WGS) entry which is preliminary data.</text>
</comment>
<comment type="catalytic activity">
    <reaction evidence="1">
        <text>Hydrolyzes single-stranded DNA or mismatched double-stranded DNA and polynucleotides, releasing free uracil.</text>
        <dbReference type="EC" id="3.2.2.27"/>
    </reaction>
</comment>
<evidence type="ECO:0000256" key="4">
    <source>
        <dbReference type="ARBA" id="ARBA00019403"/>
    </source>
</evidence>
<gene>
    <name evidence="13" type="ORF">DRP53_06465</name>
</gene>
<dbReference type="NCBIfam" id="TIGR00758">
    <property type="entry name" value="UDG_fam4"/>
    <property type="match status" value="1"/>
</dbReference>
<dbReference type="GO" id="GO:0004844">
    <property type="term" value="F:uracil DNA N-glycosylase activity"/>
    <property type="evidence" value="ECO:0007669"/>
    <property type="project" value="UniProtKB-EC"/>
</dbReference>
<evidence type="ECO:0000256" key="5">
    <source>
        <dbReference type="ARBA" id="ARBA00022485"/>
    </source>
</evidence>
<dbReference type="Proteomes" id="UP000268469">
    <property type="component" value="Unassembled WGS sequence"/>
</dbReference>
<dbReference type="PANTHER" id="PTHR33693:SF1">
    <property type="entry name" value="TYPE-4 URACIL-DNA GLYCOSYLASE"/>
    <property type="match status" value="1"/>
</dbReference>
<keyword evidence="9" id="KW-0408">Iron</keyword>
<dbReference type="EC" id="3.2.2.27" evidence="3"/>
<evidence type="ECO:0000259" key="12">
    <source>
        <dbReference type="SMART" id="SM00986"/>
    </source>
</evidence>
<dbReference type="SMART" id="SM00987">
    <property type="entry name" value="UreE_C"/>
    <property type="match status" value="1"/>
</dbReference>
<dbReference type="AlphaFoldDB" id="A0A660SJ69"/>
<dbReference type="PANTHER" id="PTHR33693">
    <property type="entry name" value="TYPE-5 URACIL-DNA GLYCOSYLASE"/>
    <property type="match status" value="1"/>
</dbReference>
<dbReference type="InterPro" id="IPR036895">
    <property type="entry name" value="Uracil-DNA_glycosylase-like_sf"/>
</dbReference>
<keyword evidence="10" id="KW-0411">Iron-sulfur</keyword>
<organism evidence="13 14">
    <name type="scientific">candidate division WOR-3 bacterium</name>
    <dbReference type="NCBI Taxonomy" id="2052148"/>
    <lineage>
        <taxon>Bacteria</taxon>
        <taxon>Bacteria division WOR-3</taxon>
    </lineage>
</organism>
<evidence type="ECO:0000256" key="11">
    <source>
        <dbReference type="ARBA" id="ARBA00023204"/>
    </source>
</evidence>
<proteinExistence type="inferred from homology"/>
<evidence type="ECO:0000313" key="14">
    <source>
        <dbReference type="Proteomes" id="UP000268469"/>
    </source>
</evidence>
<keyword evidence="7" id="KW-0227">DNA damage</keyword>
<feature type="domain" description="Uracil-DNA glycosylase-like" evidence="12">
    <location>
        <begin position="48"/>
        <end position="194"/>
    </location>
</feature>
<dbReference type="Pfam" id="PF03167">
    <property type="entry name" value="UDG"/>
    <property type="match status" value="1"/>
</dbReference>
<evidence type="ECO:0000313" key="13">
    <source>
        <dbReference type="EMBL" id="RKX70000.1"/>
    </source>
</evidence>
<comment type="similarity">
    <text evidence="2">Belongs to the uracil-DNA glycosylase (UDG) superfamily. Type 4 (UDGa) family.</text>
</comment>